<keyword evidence="3 5" id="KW-0238">DNA-binding</keyword>
<dbReference type="GO" id="GO:0003700">
    <property type="term" value="F:DNA-binding transcription factor activity"/>
    <property type="evidence" value="ECO:0007669"/>
    <property type="project" value="TreeGrafter"/>
</dbReference>
<keyword evidence="1" id="KW-0678">Repressor</keyword>
<reference evidence="8 9" key="1">
    <citation type="submission" date="2017-10" db="EMBL/GenBank/DDBJ databases">
        <title>The new phylogeny of genus Mycobacterium.</title>
        <authorList>
            <person name="Tortoli E."/>
            <person name="Trovato A."/>
            <person name="Cirillo D.M."/>
        </authorList>
    </citation>
    <scope>NUCLEOTIDE SEQUENCE [LARGE SCALE GENOMIC DNA]</scope>
    <source>
        <strain evidence="8 9">IP141170001</strain>
    </source>
</reference>
<evidence type="ECO:0000313" key="8">
    <source>
        <dbReference type="EMBL" id="PEG54559.1"/>
    </source>
</evidence>
<dbReference type="STRING" id="1801.BRW64_11850"/>
<dbReference type="Proteomes" id="UP000220340">
    <property type="component" value="Unassembled WGS sequence"/>
</dbReference>
<evidence type="ECO:0000256" key="6">
    <source>
        <dbReference type="SAM" id="MobiDB-lite"/>
    </source>
</evidence>
<dbReference type="Pfam" id="PF13977">
    <property type="entry name" value="TetR_C_6"/>
    <property type="match status" value="1"/>
</dbReference>
<sequence length="210" mass="22003">MSETTSSRSGPGRPAGTDSGDTRQRVLAAACQCFAQHGYGPATNNLIAEMAGVTAGSLHYHFGSKSKLFEAVCEYVYGRIIARSVEALAGPHSVRGLLRAVLAESMRINHESPELAGFVATAPIDARRHPELSEAFAKQAEAMARTLGEAVTAGQHSGLIPENLDPLAVAGMISAIVDGFAHAAANTDVTVMDQMIDLFGGLLLESDDIP</sequence>
<organism evidence="8 9">
    <name type="scientific">Mycolicibacterium diernhoferi</name>
    <dbReference type="NCBI Taxonomy" id="1801"/>
    <lineage>
        <taxon>Bacteria</taxon>
        <taxon>Bacillati</taxon>
        <taxon>Actinomycetota</taxon>
        <taxon>Actinomycetes</taxon>
        <taxon>Mycobacteriales</taxon>
        <taxon>Mycobacteriaceae</taxon>
        <taxon>Mycolicibacterium</taxon>
    </lineage>
</organism>
<dbReference type="OrthoDB" id="3426391at2"/>
<dbReference type="PROSITE" id="PS50977">
    <property type="entry name" value="HTH_TETR_2"/>
    <property type="match status" value="1"/>
</dbReference>
<dbReference type="InterPro" id="IPR036271">
    <property type="entry name" value="Tet_transcr_reg_TetR-rel_C_sf"/>
</dbReference>
<evidence type="ECO:0000256" key="2">
    <source>
        <dbReference type="ARBA" id="ARBA00023015"/>
    </source>
</evidence>
<feature type="DNA-binding region" description="H-T-H motif" evidence="5">
    <location>
        <begin position="43"/>
        <end position="62"/>
    </location>
</feature>
<dbReference type="Gene3D" id="1.10.357.10">
    <property type="entry name" value="Tetracycline Repressor, domain 2"/>
    <property type="match status" value="1"/>
</dbReference>
<keyword evidence="9" id="KW-1185">Reference proteome</keyword>
<protein>
    <submittedName>
        <fullName evidence="8">TetR/AcrR family transcriptional regulator</fullName>
    </submittedName>
</protein>
<dbReference type="RefSeq" id="WP_073856423.1">
    <property type="nucleotide sequence ID" value="NZ_BAAATC010000020.1"/>
</dbReference>
<name>A0A1Q4HEV4_9MYCO</name>
<dbReference type="PRINTS" id="PR00455">
    <property type="entry name" value="HTHTETR"/>
</dbReference>
<gene>
    <name evidence="8" type="ORF">CRI78_10190</name>
</gene>
<dbReference type="InterPro" id="IPR009057">
    <property type="entry name" value="Homeodomain-like_sf"/>
</dbReference>
<dbReference type="EMBL" id="PDCR01000011">
    <property type="protein sequence ID" value="PEG54559.1"/>
    <property type="molecule type" value="Genomic_DNA"/>
</dbReference>
<evidence type="ECO:0000313" key="9">
    <source>
        <dbReference type="Proteomes" id="UP000220340"/>
    </source>
</evidence>
<dbReference type="InterPro" id="IPR001647">
    <property type="entry name" value="HTH_TetR"/>
</dbReference>
<evidence type="ECO:0000256" key="1">
    <source>
        <dbReference type="ARBA" id="ARBA00022491"/>
    </source>
</evidence>
<keyword evidence="4" id="KW-0804">Transcription</keyword>
<evidence type="ECO:0000256" key="3">
    <source>
        <dbReference type="ARBA" id="ARBA00023125"/>
    </source>
</evidence>
<feature type="region of interest" description="Disordered" evidence="6">
    <location>
        <begin position="1"/>
        <end position="21"/>
    </location>
</feature>
<dbReference type="SUPFAM" id="SSF46689">
    <property type="entry name" value="Homeodomain-like"/>
    <property type="match status" value="1"/>
</dbReference>
<accession>A0A1Q4HEV4</accession>
<evidence type="ECO:0000256" key="4">
    <source>
        <dbReference type="ARBA" id="ARBA00023163"/>
    </source>
</evidence>
<comment type="caution">
    <text evidence="8">The sequence shown here is derived from an EMBL/GenBank/DDBJ whole genome shotgun (WGS) entry which is preliminary data.</text>
</comment>
<dbReference type="PANTHER" id="PTHR30055:SF234">
    <property type="entry name" value="HTH-TYPE TRANSCRIPTIONAL REGULATOR BETI"/>
    <property type="match status" value="1"/>
</dbReference>
<evidence type="ECO:0000256" key="5">
    <source>
        <dbReference type="PROSITE-ProRule" id="PRU00335"/>
    </source>
</evidence>
<keyword evidence="2" id="KW-0805">Transcription regulation</keyword>
<dbReference type="PANTHER" id="PTHR30055">
    <property type="entry name" value="HTH-TYPE TRANSCRIPTIONAL REGULATOR RUTR"/>
    <property type="match status" value="1"/>
</dbReference>
<proteinExistence type="predicted"/>
<dbReference type="InterPro" id="IPR039538">
    <property type="entry name" value="BetI_C"/>
</dbReference>
<evidence type="ECO:0000259" key="7">
    <source>
        <dbReference type="PROSITE" id="PS50977"/>
    </source>
</evidence>
<feature type="domain" description="HTH tetR-type" evidence="7">
    <location>
        <begin position="20"/>
        <end position="80"/>
    </location>
</feature>
<dbReference type="GO" id="GO:0000976">
    <property type="term" value="F:transcription cis-regulatory region binding"/>
    <property type="evidence" value="ECO:0007669"/>
    <property type="project" value="TreeGrafter"/>
</dbReference>
<dbReference type="Pfam" id="PF00440">
    <property type="entry name" value="TetR_N"/>
    <property type="match status" value="1"/>
</dbReference>
<dbReference type="InterPro" id="IPR050109">
    <property type="entry name" value="HTH-type_TetR-like_transc_reg"/>
</dbReference>
<dbReference type="AlphaFoldDB" id="A0A1Q4HEV4"/>
<dbReference type="SUPFAM" id="SSF48498">
    <property type="entry name" value="Tetracyclin repressor-like, C-terminal domain"/>
    <property type="match status" value="1"/>
</dbReference>